<dbReference type="EMBL" id="KB007971">
    <property type="protein sequence ID" value="ELR17834.1"/>
    <property type="molecule type" value="Genomic_DNA"/>
</dbReference>
<dbReference type="OMA" id="YKLDFMP"/>
<dbReference type="RefSeq" id="XP_004339847.1">
    <property type="nucleotide sequence ID" value="XM_004339799.1"/>
</dbReference>
<dbReference type="InterPro" id="IPR002347">
    <property type="entry name" value="SDR_fam"/>
</dbReference>
<feature type="region of interest" description="Disordered" evidence="4">
    <location>
        <begin position="491"/>
        <end position="523"/>
    </location>
</feature>
<gene>
    <name evidence="5" type="ORF">ACA1_248380</name>
</gene>
<dbReference type="GO" id="GO:0016491">
    <property type="term" value="F:oxidoreductase activity"/>
    <property type="evidence" value="ECO:0007669"/>
    <property type="project" value="UniProtKB-KW"/>
</dbReference>
<name>L8GX36_ACACF</name>
<evidence type="ECO:0000313" key="6">
    <source>
        <dbReference type="Proteomes" id="UP000011083"/>
    </source>
</evidence>
<feature type="region of interest" description="Disordered" evidence="4">
    <location>
        <begin position="403"/>
        <end position="422"/>
    </location>
</feature>
<protein>
    <submittedName>
        <fullName evidence="5">Oxidoreductase, short chain dehydrogenase/reductase superfamily protein</fullName>
    </submittedName>
</protein>
<dbReference type="PRINTS" id="PR00081">
    <property type="entry name" value="GDHRDH"/>
</dbReference>
<dbReference type="AlphaFoldDB" id="L8GX36"/>
<proteinExistence type="inferred from homology"/>
<evidence type="ECO:0000256" key="4">
    <source>
        <dbReference type="SAM" id="MobiDB-lite"/>
    </source>
</evidence>
<comment type="similarity">
    <text evidence="1">Belongs to the short-chain dehydrogenases/reductases (SDR) family.</text>
</comment>
<dbReference type="OrthoDB" id="1274115at2759"/>
<evidence type="ECO:0000256" key="3">
    <source>
        <dbReference type="SAM" id="Coils"/>
    </source>
</evidence>
<dbReference type="STRING" id="1257118.L8GX36"/>
<organism evidence="5 6">
    <name type="scientific">Acanthamoeba castellanii (strain ATCC 30010 / Neff)</name>
    <dbReference type="NCBI Taxonomy" id="1257118"/>
    <lineage>
        <taxon>Eukaryota</taxon>
        <taxon>Amoebozoa</taxon>
        <taxon>Discosea</taxon>
        <taxon>Longamoebia</taxon>
        <taxon>Centramoebida</taxon>
        <taxon>Acanthamoebidae</taxon>
        <taxon>Acanthamoeba</taxon>
    </lineage>
</organism>
<feature type="compositionally biased region" description="Polar residues" evidence="4">
    <location>
        <begin position="403"/>
        <end position="413"/>
    </location>
</feature>
<dbReference type="Gene3D" id="3.40.50.720">
    <property type="entry name" value="NAD(P)-binding Rossmann-like Domain"/>
    <property type="match status" value="1"/>
</dbReference>
<dbReference type="SUPFAM" id="SSF51735">
    <property type="entry name" value="NAD(P)-binding Rossmann-fold domains"/>
    <property type="match status" value="1"/>
</dbReference>
<dbReference type="PANTHER" id="PTHR43976">
    <property type="entry name" value="SHORT CHAIN DEHYDROGENASE"/>
    <property type="match status" value="1"/>
</dbReference>
<dbReference type="Gene3D" id="3.30.457.60">
    <property type="match status" value="1"/>
</dbReference>
<dbReference type="GO" id="GO:0007094">
    <property type="term" value="P:mitotic spindle assembly checkpoint signaling"/>
    <property type="evidence" value="ECO:0007669"/>
    <property type="project" value="InterPro"/>
</dbReference>
<feature type="compositionally biased region" description="Acidic residues" evidence="4">
    <location>
        <begin position="502"/>
        <end position="513"/>
    </location>
</feature>
<keyword evidence="2" id="KW-0560">Oxidoreductase</keyword>
<dbReference type="Gene3D" id="6.10.250.90">
    <property type="match status" value="1"/>
</dbReference>
<reference evidence="5 6" key="1">
    <citation type="journal article" date="2013" name="Genome Biol.">
        <title>Genome of Acanthamoeba castellanii highlights extensive lateral gene transfer and early evolution of tyrosine kinase signaling.</title>
        <authorList>
            <person name="Clarke M."/>
            <person name="Lohan A.J."/>
            <person name="Liu B."/>
            <person name="Lagkouvardos I."/>
            <person name="Roy S."/>
            <person name="Zafar N."/>
            <person name="Bertelli C."/>
            <person name="Schilde C."/>
            <person name="Kianianmomeni A."/>
            <person name="Burglin T.R."/>
            <person name="Frech C."/>
            <person name="Turcotte B."/>
            <person name="Kopec K.O."/>
            <person name="Synnott J.M."/>
            <person name="Choo C."/>
            <person name="Paponov I."/>
            <person name="Finkler A."/>
            <person name="Soon Heng Tan C."/>
            <person name="Hutchins A.P."/>
            <person name="Weinmeier T."/>
            <person name="Rattei T."/>
            <person name="Chu J.S."/>
            <person name="Gimenez G."/>
            <person name="Irimia M."/>
            <person name="Rigden D.J."/>
            <person name="Fitzpatrick D.A."/>
            <person name="Lorenzo-Morales J."/>
            <person name="Bateman A."/>
            <person name="Chiu C.H."/>
            <person name="Tang P."/>
            <person name="Hegemann P."/>
            <person name="Fromm H."/>
            <person name="Raoult D."/>
            <person name="Greub G."/>
            <person name="Miranda-Saavedra D."/>
            <person name="Chen N."/>
            <person name="Nash P."/>
            <person name="Ginger M.L."/>
            <person name="Horn M."/>
            <person name="Schaap P."/>
            <person name="Caler L."/>
            <person name="Loftus B."/>
        </authorList>
    </citation>
    <scope>NUCLEOTIDE SEQUENCE [LARGE SCALE GENOMIC DNA]</scope>
    <source>
        <strain evidence="5 6">Neff</strain>
    </source>
</reference>
<sequence length="949" mass="106506">MKLKAELKRAQDKARAAEEDLQRKEWEWTKLRLEKESEMNRKEWELRKEREKAQILMRPSAGMASPTSALAANPAEVKELKATKEALEKRVSELEKTKLTLSEELAEEQLNAKTTKTQLENRIHKATQAEETLKAENEALTKQAELLTRQLSEVHDEAETVIRLKDELAKAQERLQVLSSASEFNAETASLMEAMQEEIGRMVELENKCKAVEAENKQLRQRMQNSQILQDEIERLTAKYERARRDLEAQSQLQSYFGDLKQFESAAHIAGIVEDLQRKNESLVEKCGQLTADAKRAQNVARTHEVRAADARKEAEKYRRELDTVTEKNARQELELNILRKDKISYRDLLETYDRDIQDKDYDKAKDERIATLEDQLQRQEEFVAKLQGELDRSKAMILSLSNAQPQQPATPTEKQEEDDGAVAASLKSENEALRQANEKLAAEIAKLGGELATYELRLGKGDYNPATTKELLREENNALRDQLFEIKRELKEGGSTARMELEDEDEEEEDENQQPKPSNPRLSAAEALRLKILQEENEVLKQQAKDNEVTNKRLMKIFKDKTREFRETVNQLFGWRVDYTEERSVKRYRLKSMYAEKEVDELVFQKTAKSSGLELMATDFSCTLDVEVQAFLSRCHSIPAFLANLTLSLFDKQTFQGPSSLTTSTQHIPMSINTNTNTTEKVWLITGCSTGFGKELTLAALKRGDKVIATARTPAKLSALVEAGAHPLQLDVTRPLAELQSLADQAVAVYGRIDVLVNNAAYVLQGVIEAASPEETYAQFNTNVFGLLNVTRAFLPHMRARRSGVIALIGSMAGRGGAPGWPRWASPSPSSSPATSARPLLNQGTNTFIAAQHIADYDKTPAAAAIAHHAAVDGKQPGDPVKAAQLIVDVLTLSGSAKGRSQVPVRLALGQDAYEGIKAKCESQLKELEEWKDLSLGTEHDDVVTTQQ</sequence>
<evidence type="ECO:0000256" key="2">
    <source>
        <dbReference type="ARBA" id="ARBA00023002"/>
    </source>
</evidence>
<dbReference type="Pfam" id="PF05557">
    <property type="entry name" value="MAD"/>
    <property type="match status" value="1"/>
</dbReference>
<dbReference type="GeneID" id="14918561"/>
<dbReference type="InterPro" id="IPR051911">
    <property type="entry name" value="SDR_oxidoreductase"/>
</dbReference>
<evidence type="ECO:0000256" key="1">
    <source>
        <dbReference type="ARBA" id="ARBA00006484"/>
    </source>
</evidence>
<evidence type="ECO:0000313" key="5">
    <source>
        <dbReference type="EMBL" id="ELR17834.1"/>
    </source>
</evidence>
<dbReference type="PANTHER" id="PTHR43976:SF16">
    <property type="entry name" value="SHORT-CHAIN DEHYDROGENASE_REDUCTASE FAMILY PROTEIN"/>
    <property type="match status" value="1"/>
</dbReference>
<keyword evidence="3" id="KW-0175">Coiled coil</keyword>
<dbReference type="Pfam" id="PF00106">
    <property type="entry name" value="adh_short"/>
    <property type="match status" value="1"/>
</dbReference>
<dbReference type="KEGG" id="acan:ACA1_248380"/>
<keyword evidence="6" id="KW-1185">Reference proteome</keyword>
<dbReference type="Proteomes" id="UP000011083">
    <property type="component" value="Unassembled WGS sequence"/>
</dbReference>
<dbReference type="InterPro" id="IPR008672">
    <property type="entry name" value="Mad1"/>
</dbReference>
<feature type="coiled-coil region" evidence="3">
    <location>
        <begin position="424"/>
        <end position="490"/>
    </location>
</feature>
<dbReference type="VEuPathDB" id="AmoebaDB:ACA1_248380"/>
<dbReference type="InterPro" id="IPR036291">
    <property type="entry name" value="NAD(P)-bd_dom_sf"/>
</dbReference>
<accession>L8GX36</accession>
<feature type="region of interest" description="Disordered" evidence="4">
    <location>
        <begin position="1"/>
        <end position="20"/>
    </location>
</feature>
<dbReference type="Gene3D" id="1.20.5.170">
    <property type="match status" value="1"/>
</dbReference>